<dbReference type="EMBL" id="FOSF01000043">
    <property type="protein sequence ID" value="SFK24762.1"/>
    <property type="molecule type" value="Genomic_DNA"/>
</dbReference>
<dbReference type="OrthoDB" id="5700849at2"/>
<keyword evidence="4" id="KW-0653">Protein transport</keyword>
<evidence type="ECO:0000256" key="1">
    <source>
        <dbReference type="ARBA" id="ARBA00011245"/>
    </source>
</evidence>
<accession>A0A662ZAR1</accession>
<evidence type="ECO:0000256" key="5">
    <source>
        <dbReference type="SAM" id="SignalP"/>
    </source>
</evidence>
<name>A0A662ZAR1_9GAMM</name>
<keyword evidence="3 5" id="KW-0732">Signal</keyword>
<evidence type="ECO:0000256" key="2">
    <source>
        <dbReference type="ARBA" id="ARBA00022448"/>
    </source>
</evidence>
<organism evidence="6 7">
    <name type="scientific">Succinivibrio dextrinosolvens</name>
    <dbReference type="NCBI Taxonomy" id="83771"/>
    <lineage>
        <taxon>Bacteria</taxon>
        <taxon>Pseudomonadati</taxon>
        <taxon>Pseudomonadota</taxon>
        <taxon>Gammaproteobacteria</taxon>
        <taxon>Aeromonadales</taxon>
        <taxon>Succinivibrionaceae</taxon>
        <taxon>Succinivibrio</taxon>
    </lineage>
</organism>
<dbReference type="Gene3D" id="2.50.20.10">
    <property type="entry name" value="Lipoprotein localisation LolA/LolB/LppX"/>
    <property type="match status" value="1"/>
</dbReference>
<comment type="subunit">
    <text evidence="1">Monomer.</text>
</comment>
<dbReference type="GO" id="GO:0015031">
    <property type="term" value="P:protein transport"/>
    <property type="evidence" value="ECO:0007669"/>
    <property type="project" value="UniProtKB-KW"/>
</dbReference>
<dbReference type="SUPFAM" id="SSF89392">
    <property type="entry name" value="Prokaryotic lipoproteins and lipoprotein localization factors"/>
    <property type="match status" value="1"/>
</dbReference>
<evidence type="ECO:0000256" key="3">
    <source>
        <dbReference type="ARBA" id="ARBA00022729"/>
    </source>
</evidence>
<evidence type="ECO:0000256" key="4">
    <source>
        <dbReference type="ARBA" id="ARBA00022927"/>
    </source>
</evidence>
<keyword evidence="7" id="KW-1185">Reference proteome</keyword>
<gene>
    <name evidence="6" type="ORF">SAMN04487865_10437</name>
</gene>
<dbReference type="AlphaFoldDB" id="A0A662ZAR1"/>
<dbReference type="InterPro" id="IPR029046">
    <property type="entry name" value="LolA/LolB/LppX"/>
</dbReference>
<sequence length="203" mass="22864">MFSLLKRTVLFFLTAFTVNFSAEALTLNEIGRSLCDKDSHSLVFTQDKYLKDANLNLLSSGTIVYVKDRGVLIKQAEPYPMVLAIKKDSITEYSAGEVHTIKADDNPAVHSLLNLMLKLMNPDDSLISDFECNLSGTSEHYKASLRPKNEILKKFFETITLDGSEYIDSLEIRGSNGDLTVMKFSDYDFSSKAVTNEDLKYFE</sequence>
<dbReference type="Proteomes" id="UP000243374">
    <property type="component" value="Unassembled WGS sequence"/>
</dbReference>
<feature type="chain" id="PRO_5024819240" description="Outer membrane lipoprotein carrier protein LolA" evidence="5">
    <location>
        <begin position="25"/>
        <end position="203"/>
    </location>
</feature>
<evidence type="ECO:0008006" key="8">
    <source>
        <dbReference type="Google" id="ProtNLM"/>
    </source>
</evidence>
<keyword evidence="2" id="KW-0813">Transport</keyword>
<dbReference type="RefSeq" id="WP_074841138.1">
    <property type="nucleotide sequence ID" value="NZ_CP047056.1"/>
</dbReference>
<proteinExistence type="predicted"/>
<reference evidence="6 7" key="1">
    <citation type="submission" date="2016-10" db="EMBL/GenBank/DDBJ databases">
        <authorList>
            <person name="Varghese N."/>
            <person name="Submissions S."/>
        </authorList>
    </citation>
    <scope>NUCLEOTIDE SEQUENCE [LARGE SCALE GENOMIC DNA]</scope>
    <source>
        <strain evidence="6 7">22B</strain>
    </source>
</reference>
<protein>
    <recommendedName>
        <fullName evidence="8">Outer membrane lipoprotein carrier protein LolA</fullName>
    </recommendedName>
</protein>
<evidence type="ECO:0000313" key="6">
    <source>
        <dbReference type="EMBL" id="SFK24762.1"/>
    </source>
</evidence>
<evidence type="ECO:0000313" key="7">
    <source>
        <dbReference type="Proteomes" id="UP000243374"/>
    </source>
</evidence>
<dbReference type="CDD" id="cd16325">
    <property type="entry name" value="LolA"/>
    <property type="match status" value="1"/>
</dbReference>
<feature type="signal peptide" evidence="5">
    <location>
        <begin position="1"/>
        <end position="24"/>
    </location>
</feature>
<dbReference type="InterPro" id="IPR004564">
    <property type="entry name" value="OM_lipoprot_carrier_LolA-like"/>
</dbReference>